<feature type="region of interest" description="Disordered" evidence="1">
    <location>
        <begin position="174"/>
        <end position="205"/>
    </location>
</feature>
<protein>
    <submittedName>
        <fullName evidence="4">Protein interacting with poly(A)-binding protein</fullName>
    </submittedName>
</protein>
<keyword evidence="5" id="KW-1185">Reference proteome</keyword>
<feature type="region of interest" description="Disordered" evidence="1">
    <location>
        <begin position="82"/>
        <end position="112"/>
    </location>
</feature>
<proteinExistence type="predicted"/>
<dbReference type="InterPro" id="IPR009604">
    <property type="entry name" value="LsmAD_domain"/>
</dbReference>
<feature type="region of interest" description="Disordered" evidence="1">
    <location>
        <begin position="235"/>
        <end position="278"/>
    </location>
</feature>
<evidence type="ECO:0000313" key="4">
    <source>
        <dbReference type="EMBL" id="CEH15637.1"/>
    </source>
</evidence>
<dbReference type="InterPro" id="IPR045117">
    <property type="entry name" value="ATXN2-like"/>
</dbReference>
<dbReference type="STRING" id="401625.A0A0P1BHG0"/>
<feature type="chain" id="PRO_5006059504" evidence="2">
    <location>
        <begin position="20"/>
        <end position="599"/>
    </location>
</feature>
<evidence type="ECO:0000256" key="2">
    <source>
        <dbReference type="SAM" id="SignalP"/>
    </source>
</evidence>
<feature type="compositionally biased region" description="Low complexity" evidence="1">
    <location>
        <begin position="95"/>
        <end position="108"/>
    </location>
</feature>
<organism evidence="4 5">
    <name type="scientific">Ceraceosorus bombacis</name>
    <dbReference type="NCBI Taxonomy" id="401625"/>
    <lineage>
        <taxon>Eukaryota</taxon>
        <taxon>Fungi</taxon>
        <taxon>Dikarya</taxon>
        <taxon>Basidiomycota</taxon>
        <taxon>Ustilaginomycotina</taxon>
        <taxon>Exobasidiomycetes</taxon>
        <taxon>Ceraceosorales</taxon>
        <taxon>Ceraceosoraceae</taxon>
        <taxon>Ceraceosorus</taxon>
    </lineage>
</organism>
<dbReference type="OrthoDB" id="2275718at2759"/>
<feature type="domain" description="LsmAD" evidence="3">
    <location>
        <begin position="124"/>
        <end position="191"/>
    </location>
</feature>
<dbReference type="Proteomes" id="UP000054845">
    <property type="component" value="Unassembled WGS sequence"/>
</dbReference>
<dbReference type="PANTHER" id="PTHR12854:SF7">
    <property type="entry name" value="ATAXIN-2 HOMOLOG"/>
    <property type="match status" value="1"/>
</dbReference>
<feature type="compositionally biased region" description="Low complexity" evidence="1">
    <location>
        <begin position="256"/>
        <end position="270"/>
    </location>
</feature>
<feature type="compositionally biased region" description="Pro residues" evidence="1">
    <location>
        <begin position="560"/>
        <end position="572"/>
    </location>
</feature>
<feature type="compositionally biased region" description="Gly residues" evidence="1">
    <location>
        <begin position="501"/>
        <end position="510"/>
    </location>
</feature>
<dbReference type="AlphaFoldDB" id="A0A0P1BHG0"/>
<sequence length="599" mass="61881">MRERLTFLLVSLIGTPVVATTHGGFKFIGILSATSPDSDELGVALSAAQEVLPGGEYGPLRKMLVINGSDLDEVHASDVRLGEVQSEPNRKRDAPGGLSAASGALDGASRGGEWDQFKANEARFGLKSDYAEDLYTTRLDRSGKDFAQREREADRLAREIMGQASTNAHIAEERGQHENANITEEDRYVRSADRSEGTASVATSPKVAPRFAATASNVSASAASREAQPLSKGLAGMTIPKIPPFNPNGAAKRKSPALASSSTSATVSGGTASGAPGGASGLTASTSVFKMSAKANSFKPFNPNATAFTPGTTAKKDVSLSGVSTSAVPTNPFFGNRVIKKPTAPSSLHVREDFNPFKAGAASMPQPHPTGPGGPANNVAAPGTPGAQHVQPGQPAHPPQAGLPPHSQGGPPHHGQPFAPIMYAAQPYGAYRFQGQPQQQQMMPQMQMQPGAPMPYGAMPPHFAMQGMPFSPPLPPHGAPSGLYSPQMGHQMPHGPHGNQFMGGAGGHSGGPPPPPYVGGLPSGGPPPRPGHMPPHMQGKGPPGHFYQGQPIQGMTYGAPFPPGAQPFPPGGGPQASTGNGNRQQQLAGTTARVLSLPF</sequence>
<feature type="region of interest" description="Disordered" evidence="1">
    <location>
        <begin position="358"/>
        <end position="419"/>
    </location>
</feature>
<feature type="region of interest" description="Disordered" evidence="1">
    <location>
        <begin position="560"/>
        <end position="590"/>
    </location>
</feature>
<name>A0A0P1BHG0_9BASI</name>
<dbReference type="GO" id="GO:0003729">
    <property type="term" value="F:mRNA binding"/>
    <property type="evidence" value="ECO:0007669"/>
    <property type="project" value="TreeGrafter"/>
</dbReference>
<dbReference type="EMBL" id="CCYA01000267">
    <property type="protein sequence ID" value="CEH15637.1"/>
    <property type="molecule type" value="Genomic_DNA"/>
</dbReference>
<evidence type="ECO:0000259" key="3">
    <source>
        <dbReference type="SMART" id="SM01272"/>
    </source>
</evidence>
<dbReference type="GO" id="GO:0034063">
    <property type="term" value="P:stress granule assembly"/>
    <property type="evidence" value="ECO:0007669"/>
    <property type="project" value="TreeGrafter"/>
</dbReference>
<dbReference type="Pfam" id="PF14438">
    <property type="entry name" value="SM-ATX"/>
    <property type="match status" value="1"/>
</dbReference>
<keyword evidence="2" id="KW-0732">Signal</keyword>
<accession>A0A0P1BHG0</accession>
<dbReference type="PANTHER" id="PTHR12854">
    <property type="entry name" value="ATAXIN 2-RELATED"/>
    <property type="match status" value="1"/>
</dbReference>
<feature type="signal peptide" evidence="2">
    <location>
        <begin position="1"/>
        <end position="19"/>
    </location>
</feature>
<feature type="compositionally biased region" description="Polar residues" evidence="1">
    <location>
        <begin position="577"/>
        <end position="589"/>
    </location>
</feature>
<feature type="region of interest" description="Disordered" evidence="1">
    <location>
        <begin position="497"/>
        <end position="540"/>
    </location>
</feature>
<feature type="compositionally biased region" description="Pro residues" evidence="1">
    <location>
        <begin position="524"/>
        <end position="533"/>
    </location>
</feature>
<evidence type="ECO:0000313" key="5">
    <source>
        <dbReference type="Proteomes" id="UP000054845"/>
    </source>
</evidence>
<feature type="compositionally biased region" description="Basic and acidic residues" evidence="1">
    <location>
        <begin position="184"/>
        <end position="196"/>
    </location>
</feature>
<evidence type="ECO:0000256" key="1">
    <source>
        <dbReference type="SAM" id="MobiDB-lite"/>
    </source>
</evidence>
<reference evidence="4 5" key="1">
    <citation type="submission" date="2014-09" db="EMBL/GenBank/DDBJ databases">
        <authorList>
            <person name="Magalhaes I.L.F."/>
            <person name="Oliveira U."/>
            <person name="Santos F.R."/>
            <person name="Vidigal T.H.D.A."/>
            <person name="Brescovit A.D."/>
            <person name="Santos A.J."/>
        </authorList>
    </citation>
    <scope>NUCLEOTIDE SEQUENCE [LARGE SCALE GENOMIC DNA]</scope>
</reference>
<dbReference type="InterPro" id="IPR025852">
    <property type="entry name" value="SM_dom_ATX"/>
</dbReference>
<dbReference type="Pfam" id="PF06741">
    <property type="entry name" value="LsmAD"/>
    <property type="match status" value="1"/>
</dbReference>
<feature type="compositionally biased region" description="Low complexity" evidence="1">
    <location>
        <begin position="403"/>
        <end position="417"/>
    </location>
</feature>
<dbReference type="SMART" id="SM01272">
    <property type="entry name" value="LsmAD"/>
    <property type="match status" value="1"/>
</dbReference>
<dbReference type="GO" id="GO:0010494">
    <property type="term" value="C:cytoplasmic stress granule"/>
    <property type="evidence" value="ECO:0007669"/>
    <property type="project" value="TreeGrafter"/>
</dbReference>